<dbReference type="EC" id="3.1.3.48" evidence="2"/>
<dbReference type="EnsemblMetazoa" id="Aqu2.1.28726_001">
    <property type="protein sequence ID" value="Aqu2.1.28726_001"/>
    <property type="gene ID" value="Aqu2.1.28726"/>
</dbReference>
<dbReference type="InterPro" id="IPR029260">
    <property type="entry name" value="DSPn"/>
</dbReference>
<dbReference type="SUPFAM" id="SSF52799">
    <property type="entry name" value="(Phosphotyrosine protein) phosphatases II"/>
    <property type="match status" value="2"/>
</dbReference>
<organism evidence="6">
    <name type="scientific">Amphimedon queenslandica</name>
    <name type="common">Sponge</name>
    <dbReference type="NCBI Taxonomy" id="400682"/>
    <lineage>
        <taxon>Eukaryota</taxon>
        <taxon>Metazoa</taxon>
        <taxon>Porifera</taxon>
        <taxon>Demospongiae</taxon>
        <taxon>Heteroscleromorpha</taxon>
        <taxon>Haplosclerida</taxon>
        <taxon>Niphatidae</taxon>
        <taxon>Amphimedon</taxon>
    </lineage>
</organism>
<dbReference type="eggNOG" id="KOG1720">
    <property type="taxonomic scope" value="Eukaryota"/>
</dbReference>
<evidence type="ECO:0000259" key="5">
    <source>
        <dbReference type="Pfam" id="PF14671"/>
    </source>
</evidence>
<evidence type="ECO:0000256" key="3">
    <source>
        <dbReference type="ARBA" id="ARBA00022801"/>
    </source>
</evidence>
<keyword evidence="3" id="KW-0378">Hydrolase</keyword>
<name>A0A1X7UM44_AMPQE</name>
<dbReference type="AlphaFoldDB" id="A0A1X7UM44"/>
<dbReference type="STRING" id="400682.A0A1X7UM44"/>
<dbReference type="InterPro" id="IPR029021">
    <property type="entry name" value="Prot-tyrosine_phosphatase-like"/>
</dbReference>
<accession>A0A1X7UM44</accession>
<dbReference type="Gene3D" id="3.90.190.10">
    <property type="entry name" value="Protein tyrosine phosphatase superfamily"/>
    <property type="match status" value="2"/>
</dbReference>
<dbReference type="FunCoup" id="A0A1X7UM44">
    <property type="interactions" value="190"/>
</dbReference>
<comment type="similarity">
    <text evidence="1">Belongs to the protein-tyrosine phosphatase family. Non-receptor class CDC14 subfamily.</text>
</comment>
<protein>
    <recommendedName>
        <fullName evidence="2">protein-tyrosine-phosphatase</fullName>
        <ecNumber evidence="2">3.1.3.48</ecNumber>
    </recommendedName>
</protein>
<evidence type="ECO:0000256" key="4">
    <source>
        <dbReference type="ARBA" id="ARBA00022912"/>
    </source>
</evidence>
<proteinExistence type="inferred from homology"/>
<dbReference type="CDD" id="cd17657">
    <property type="entry name" value="CDC14_N"/>
    <property type="match status" value="1"/>
</dbReference>
<evidence type="ECO:0000256" key="2">
    <source>
        <dbReference type="ARBA" id="ARBA00013064"/>
    </source>
</evidence>
<dbReference type="OrthoDB" id="266663at2759"/>
<dbReference type="InParanoid" id="A0A1X7UM44"/>
<reference evidence="6" key="1">
    <citation type="submission" date="2017-05" db="UniProtKB">
        <authorList>
            <consortium name="EnsemblMetazoa"/>
        </authorList>
    </citation>
    <scope>IDENTIFICATION</scope>
</reference>
<evidence type="ECO:0000313" key="6">
    <source>
        <dbReference type="EnsemblMetazoa" id="Aqu2.1.28726_001"/>
    </source>
</evidence>
<keyword evidence="4" id="KW-0904">Protein phosphatase</keyword>
<sequence length="485" mass="55286">MASENNICEFIEDRLYFATLRSRPRNSSSCHYFSSDDEYVYENFYLDFGPHNLATLFRYCQRLHKKLKSQSLARKKIIHYTSYDSRRRANAAYLIGCYVIIYHKKTPDEAFRPLAAAQNPPFQPFRDAAMGPCTYNLTLQHCFQAVHKALQFGFLDFSQFNVEEYEHYERVENGDLNWIVPGKFLAFAGPHNKSRIEQGYPLHAPEFYFPYFRHYKVSTIVRLNKRLYDAQRFIDGGFDHKDLFFVDGSTPSDTIVKKQALLWAMGDLERAKYERSRVGGDMSIKGQLSKLEYELKMDKEKAEMIKMDQEDQIRSGLEKFVMSDIDVLPGYDDHTHHHTHHHHHPAMTQGDHLNQIKHKRIAISSGGGGSTTMGVTGHVKPMSTREVVSTHGVASRTRSHVMDQSKVSHHSLVTLPVSPSAQPNLMRGRMPHSYMAQSQLPGVRGSSSSSVQPTVVIRAPTNLRATSRVTHGHPPIAVATGGRRS</sequence>
<evidence type="ECO:0000256" key="1">
    <source>
        <dbReference type="ARBA" id="ARBA00007315"/>
    </source>
</evidence>
<dbReference type="InterPro" id="IPR050561">
    <property type="entry name" value="PTP"/>
</dbReference>
<dbReference type="Pfam" id="PF14671">
    <property type="entry name" value="DSPn"/>
    <property type="match status" value="1"/>
</dbReference>
<dbReference type="PANTHER" id="PTHR23339">
    <property type="entry name" value="TYROSINE SPECIFIC PROTEIN PHOSPHATASE AND DUAL SPECIFICITY PROTEIN PHOSPHATASE"/>
    <property type="match status" value="1"/>
</dbReference>
<feature type="domain" description="Dual specificity/tyrosine protein phosphatase N-terminal" evidence="5">
    <location>
        <begin position="9"/>
        <end position="149"/>
    </location>
</feature>
<dbReference type="GO" id="GO:0004725">
    <property type="term" value="F:protein tyrosine phosphatase activity"/>
    <property type="evidence" value="ECO:0007669"/>
    <property type="project" value="UniProtKB-EC"/>
</dbReference>
<dbReference type="FunFam" id="3.90.190.10:FF:000006">
    <property type="entry name" value="Dual specificity protein phosphatase CDC14B"/>
    <property type="match status" value="1"/>
</dbReference>